<evidence type="ECO:0000259" key="2">
    <source>
        <dbReference type="Pfam" id="PF00144"/>
    </source>
</evidence>
<dbReference type="OrthoDB" id="10250282at2759"/>
<dbReference type="EMBL" id="SPUK01000001">
    <property type="protein sequence ID" value="TQW01043.1"/>
    <property type="molecule type" value="Genomic_DNA"/>
</dbReference>
<dbReference type="PANTHER" id="PTHR22935:SF95">
    <property type="entry name" value="BETA-LACTAMASE-LIKE 1-RELATED"/>
    <property type="match status" value="1"/>
</dbReference>
<feature type="domain" description="Beta-lactamase-like ARB-00930-like C-terminal" evidence="3">
    <location>
        <begin position="445"/>
        <end position="599"/>
    </location>
</feature>
<evidence type="ECO:0000313" key="4">
    <source>
        <dbReference type="EMBL" id="TQW01043.1"/>
    </source>
</evidence>
<evidence type="ECO:0000313" key="5">
    <source>
        <dbReference type="Proteomes" id="UP000315783"/>
    </source>
</evidence>
<dbReference type="Pfam" id="PF26335">
    <property type="entry name" value="ARB_00930_C"/>
    <property type="match status" value="1"/>
</dbReference>
<dbReference type="InterPro" id="IPR058664">
    <property type="entry name" value="ARB_00930-like_C"/>
</dbReference>
<evidence type="ECO:0000259" key="3">
    <source>
        <dbReference type="Pfam" id="PF26335"/>
    </source>
</evidence>
<dbReference type="Pfam" id="PF00144">
    <property type="entry name" value="Beta-lactamase"/>
    <property type="match status" value="1"/>
</dbReference>
<organism evidence="4 5">
    <name type="scientific">Cordyceps javanica</name>
    <dbReference type="NCBI Taxonomy" id="43265"/>
    <lineage>
        <taxon>Eukaryota</taxon>
        <taxon>Fungi</taxon>
        <taxon>Dikarya</taxon>
        <taxon>Ascomycota</taxon>
        <taxon>Pezizomycotina</taxon>
        <taxon>Sordariomycetes</taxon>
        <taxon>Hypocreomycetidae</taxon>
        <taxon>Hypocreales</taxon>
        <taxon>Cordycipitaceae</taxon>
        <taxon>Cordyceps</taxon>
    </lineage>
</organism>
<accession>A0A545VH46</accession>
<keyword evidence="5" id="KW-1185">Reference proteome</keyword>
<dbReference type="AlphaFoldDB" id="A0A545VH46"/>
<reference evidence="4 5" key="1">
    <citation type="journal article" date="2019" name="Appl. Microbiol. Biotechnol.">
        <title>Genome sequence of Isaria javanica and comparative genome analysis insights into family S53 peptidase evolution in fungal entomopathogens.</title>
        <authorList>
            <person name="Lin R."/>
            <person name="Zhang X."/>
            <person name="Xin B."/>
            <person name="Zou M."/>
            <person name="Gao Y."/>
            <person name="Qin F."/>
            <person name="Hu Q."/>
            <person name="Xie B."/>
            <person name="Cheng X."/>
        </authorList>
    </citation>
    <scope>NUCLEOTIDE SEQUENCE [LARGE SCALE GENOMIC DNA]</scope>
    <source>
        <strain evidence="4 5">IJ1G</strain>
    </source>
</reference>
<name>A0A545VH46_9HYPO</name>
<comment type="similarity">
    <text evidence="1">Belongs to the beta-lactamase family.</text>
</comment>
<dbReference type="Proteomes" id="UP000315783">
    <property type="component" value="Unassembled WGS sequence"/>
</dbReference>
<sequence length="602" mass="65179">MRLSYTLPAIAALYTKAALGDFLTPTYPTPADLSSNHSVVHAGWKSLTSTFDQYLQGKLNASVAAAFAGVENVTFSVGLFSLNDPQSERLQYHHTAPEVKAATLGTRSVNENSIYRVASVSKLITVFAGMVKLSDKDWHRPLTEINPNFKRDKNASEVDNIENIQWNKITPWALATQLSGLPTLGFLGDKYNASQTSVYGGPFVNTSTLGDCLAKFYKNPDTLACSTAEIISSLKNLPPNFEPWKTPVYSDLNFMLLGQAISDITNKSIADVYSSALFKPLNMTSSSTKSQNSTLPREVVVGTPVEYLGLDAIPFTAPSGGILSTLGDLRKLGLSILNSTLLTREATDRWMKPVSHTASLSYSIGAPWEIYRFVHPTTGRVTDIYTKLGDAGNHGAALALIPQYDAGFALLNAASAKVSPLRSDIALGILDAVTATVLPALEAEAAAEAKRAFVGEYKSSGDALKATLKIGFNKSESTDVHSDLVVTEWTYNGTDILKSPLIGGATPRLEQSIVRRRRGCDGKPQQVAFILSTWNQTSTYEGAKLGPWTGFYNSDGDFTFTDLQRYGGKSTRQLVFDLDATGAAVKCTPSYQKIELTKSKKK</sequence>
<comment type="caution">
    <text evidence="4">The sequence shown here is derived from an EMBL/GenBank/DDBJ whole genome shotgun (WGS) entry which is preliminary data.</text>
</comment>
<feature type="domain" description="Beta-lactamase-related" evidence="2">
    <location>
        <begin position="104"/>
        <end position="411"/>
    </location>
</feature>
<dbReference type="STRING" id="43265.A0A545VH46"/>
<dbReference type="SUPFAM" id="SSF56601">
    <property type="entry name" value="beta-lactamase/transpeptidase-like"/>
    <property type="match status" value="1"/>
</dbReference>
<protein>
    <submittedName>
        <fullName evidence="4">Alkaline D-peptidase</fullName>
    </submittedName>
</protein>
<evidence type="ECO:0000256" key="1">
    <source>
        <dbReference type="ARBA" id="ARBA00038473"/>
    </source>
</evidence>
<dbReference type="InterPro" id="IPR001466">
    <property type="entry name" value="Beta-lactam-related"/>
</dbReference>
<gene>
    <name evidence="4" type="ORF">IF1G_00974</name>
</gene>
<proteinExistence type="inferred from homology"/>
<dbReference type="InterPro" id="IPR051478">
    <property type="entry name" value="Beta-lactamase-like_AB/R"/>
</dbReference>
<dbReference type="InterPro" id="IPR012338">
    <property type="entry name" value="Beta-lactam/transpept-like"/>
</dbReference>
<dbReference type="PANTHER" id="PTHR22935">
    <property type="entry name" value="PENICILLIN-BINDING PROTEIN"/>
    <property type="match status" value="1"/>
</dbReference>
<dbReference type="Gene3D" id="3.40.710.10">
    <property type="entry name" value="DD-peptidase/beta-lactamase superfamily"/>
    <property type="match status" value="1"/>
</dbReference>